<evidence type="ECO:0000256" key="1">
    <source>
        <dbReference type="ARBA" id="ARBA00003975"/>
    </source>
</evidence>
<evidence type="ECO:0000313" key="11">
    <source>
        <dbReference type="EMBL" id="NDV37118.1"/>
    </source>
</evidence>
<dbReference type="Gene3D" id="3.30.470.30">
    <property type="entry name" value="DNA ligase/mRNA capping enzyme"/>
    <property type="match status" value="1"/>
</dbReference>
<dbReference type="Pfam" id="PF21974">
    <property type="entry name" value="SPN1_m3Gcap_bd"/>
    <property type="match status" value="1"/>
</dbReference>
<keyword evidence="6" id="KW-0813">Transport</keyword>
<comment type="similarity">
    <text evidence="4">Belongs to the snurportin family.</text>
</comment>
<dbReference type="GO" id="GO:0003723">
    <property type="term" value="F:RNA binding"/>
    <property type="evidence" value="ECO:0007669"/>
    <property type="project" value="UniProtKB-KW"/>
</dbReference>
<evidence type="ECO:0000259" key="10">
    <source>
        <dbReference type="Pfam" id="PF21974"/>
    </source>
</evidence>
<keyword evidence="8" id="KW-0694">RNA-binding</keyword>
<feature type="domain" description="Snurportin-1 m3G cap-binding" evidence="10">
    <location>
        <begin position="9"/>
        <end position="181"/>
    </location>
</feature>
<organism evidence="11">
    <name type="scientific">Arcella intermedia</name>
    <dbReference type="NCBI Taxonomy" id="1963864"/>
    <lineage>
        <taxon>Eukaryota</taxon>
        <taxon>Amoebozoa</taxon>
        <taxon>Tubulinea</taxon>
        <taxon>Elardia</taxon>
        <taxon>Arcellinida</taxon>
        <taxon>Sphaerothecina</taxon>
        <taxon>Arcellidae</taxon>
        <taxon>Arcella</taxon>
    </lineage>
</organism>
<dbReference type="PANTHER" id="PTHR13403">
    <property type="entry name" value="SNURPORTIN1 RNUT1 PROTEIN RNA, U TRANSPORTER 1"/>
    <property type="match status" value="1"/>
</dbReference>
<dbReference type="GO" id="GO:0005634">
    <property type="term" value="C:nucleus"/>
    <property type="evidence" value="ECO:0007669"/>
    <property type="project" value="UniProtKB-SubCell"/>
</dbReference>
<evidence type="ECO:0000256" key="9">
    <source>
        <dbReference type="ARBA" id="ARBA00023242"/>
    </source>
</evidence>
<dbReference type="AlphaFoldDB" id="A0A6B2LK88"/>
<evidence type="ECO:0000256" key="8">
    <source>
        <dbReference type="ARBA" id="ARBA00022884"/>
    </source>
</evidence>
<dbReference type="SUPFAM" id="SSF56091">
    <property type="entry name" value="DNA ligase/mRNA capping enzyme, catalytic domain"/>
    <property type="match status" value="1"/>
</dbReference>
<evidence type="ECO:0000256" key="6">
    <source>
        <dbReference type="ARBA" id="ARBA00022448"/>
    </source>
</evidence>
<dbReference type="PANTHER" id="PTHR13403:SF6">
    <property type="entry name" value="SNURPORTIN-1"/>
    <property type="match status" value="1"/>
</dbReference>
<comment type="subcellular location">
    <subcellularLocation>
        <location evidence="3">Cytoplasm</location>
    </subcellularLocation>
    <subcellularLocation>
        <location evidence="2">Nucleus</location>
    </subcellularLocation>
</comment>
<dbReference type="InterPro" id="IPR047857">
    <property type="entry name" value="Snurportin1_C"/>
</dbReference>
<comment type="function">
    <text evidence="1">Functions as an U snRNP-specific nuclear import adapter. Involved in the trimethylguanosine (m3G)-cap-dependent nuclear import of U snRNPs. Binds specifically to the terminal m3G-cap U snRNAs.</text>
</comment>
<name>A0A6B2LK88_9EUKA</name>
<evidence type="ECO:0000256" key="2">
    <source>
        <dbReference type="ARBA" id="ARBA00004123"/>
    </source>
</evidence>
<dbReference type="GO" id="GO:0061015">
    <property type="term" value="P:snRNA import into nucleus"/>
    <property type="evidence" value="ECO:0007669"/>
    <property type="project" value="InterPro"/>
</dbReference>
<evidence type="ECO:0000256" key="5">
    <source>
        <dbReference type="ARBA" id="ARBA00016034"/>
    </source>
</evidence>
<dbReference type="GO" id="GO:0005737">
    <property type="term" value="C:cytoplasm"/>
    <property type="evidence" value="ECO:0007669"/>
    <property type="project" value="UniProtKB-SubCell"/>
</dbReference>
<proteinExistence type="inferred from homology"/>
<dbReference type="EMBL" id="GIBP01008149">
    <property type="protein sequence ID" value="NDV37118.1"/>
    <property type="molecule type" value="Transcribed_RNA"/>
</dbReference>
<evidence type="ECO:0000256" key="4">
    <source>
        <dbReference type="ARBA" id="ARBA00007540"/>
    </source>
</evidence>
<protein>
    <recommendedName>
        <fullName evidence="5">Snurportin-1</fullName>
    </recommendedName>
</protein>
<evidence type="ECO:0000256" key="7">
    <source>
        <dbReference type="ARBA" id="ARBA00022490"/>
    </source>
</evidence>
<keyword evidence="7" id="KW-0963">Cytoplasm</keyword>
<keyword evidence="9" id="KW-0539">Nucleus</keyword>
<dbReference type="InterPro" id="IPR017336">
    <property type="entry name" value="Snurportin-1"/>
</dbReference>
<accession>A0A6B2LK88</accession>
<dbReference type="CDD" id="cd09232">
    <property type="entry name" value="Snurportin-1_C"/>
    <property type="match status" value="1"/>
</dbReference>
<reference evidence="11" key="1">
    <citation type="journal article" date="2020" name="J. Eukaryot. Microbiol.">
        <title>De novo Sequencing, Assembly and Annotation of the Transcriptome for the Free-Living Testate Amoeba Arcella intermedia.</title>
        <authorList>
            <person name="Ribeiro G.M."/>
            <person name="Porfirio-Sousa A.L."/>
            <person name="Maurer-Alcala X.X."/>
            <person name="Katz L.A."/>
            <person name="Lahr D.J.G."/>
        </authorList>
    </citation>
    <scope>NUCLEOTIDE SEQUENCE</scope>
</reference>
<sequence length="196" mass="22780">MIQKYKDNLMLFEEMRDVPEDLETHWICVPVPVGKRCLLISAQQNTMSRLKNGTLIENFKSLLPGGGGRKKDPIKDYCLLDCILSDQTLSYYVLDLMVWKGQMYYDCESEFRFFWAQSKLSEEEGLDEISDRNQLKIVPLPRFGCDKKGLQEALKRVYPFMLAGFLLYHKEAYYTFDSTPLACSASVQMLQKILEK</sequence>
<evidence type="ECO:0000256" key="3">
    <source>
        <dbReference type="ARBA" id="ARBA00004496"/>
    </source>
</evidence>